<dbReference type="AlphaFoldDB" id="A0A023BC99"/>
<reference evidence="1" key="1">
    <citation type="submission" date="2013-12" db="EMBL/GenBank/DDBJ databases">
        <authorList>
            <person name="Omoto C.K."/>
            <person name="Sibley D."/>
            <person name="Venepally P."/>
            <person name="Hadjithomas M."/>
            <person name="Karamycheva S."/>
            <person name="Brunk B."/>
            <person name="Roos D."/>
            <person name="Caler E."/>
            <person name="Lorenzi H."/>
        </authorList>
    </citation>
    <scope>NUCLEOTIDE SEQUENCE</scope>
</reference>
<evidence type="ECO:0000313" key="1">
    <source>
        <dbReference type="EMBL" id="EZG83062.1"/>
    </source>
</evidence>
<dbReference type="EMBL" id="AFNH02000113">
    <property type="protein sequence ID" value="EZG83062.1"/>
    <property type="molecule type" value="Genomic_DNA"/>
</dbReference>
<evidence type="ECO:0000313" key="2">
    <source>
        <dbReference type="Proteomes" id="UP000019763"/>
    </source>
</evidence>
<dbReference type="VEuPathDB" id="CryptoDB:GNI_015490"/>
<sequence>MSTHNMAAHIGTNTGWSNWVNIEPDHYYNHDAALRDAEHLLCTVASFCSMSNETEHLRVSPCATMSDEDVALTGAALVSDVFRNAPEMHAYYIVGLCCAHPTAIGSHSTYKLKLGVLEIYQNQSIWDFRYGWERSFGHIQTTIDGELIDNGFIQRLANVMDWETFGKIRTKRSLPDHEAHGIKKLRYQPVDDFIKMTITFCN</sequence>
<organism evidence="1 2">
    <name type="scientific">Gregarina niphandrodes</name>
    <name type="common">Septate eugregarine</name>
    <dbReference type="NCBI Taxonomy" id="110365"/>
    <lineage>
        <taxon>Eukaryota</taxon>
        <taxon>Sar</taxon>
        <taxon>Alveolata</taxon>
        <taxon>Apicomplexa</taxon>
        <taxon>Conoidasida</taxon>
        <taxon>Gregarinasina</taxon>
        <taxon>Eugregarinorida</taxon>
        <taxon>Gregarinidae</taxon>
        <taxon>Gregarina</taxon>
    </lineage>
</organism>
<keyword evidence="2" id="KW-1185">Reference proteome</keyword>
<proteinExistence type="predicted"/>
<dbReference type="RefSeq" id="XP_011128966.1">
    <property type="nucleotide sequence ID" value="XM_011130664.1"/>
</dbReference>
<protein>
    <submittedName>
        <fullName evidence="1">Uncharacterized protein</fullName>
    </submittedName>
</protein>
<name>A0A023BC99_GRENI</name>
<comment type="caution">
    <text evidence="1">The sequence shown here is derived from an EMBL/GenBank/DDBJ whole genome shotgun (WGS) entry which is preliminary data.</text>
</comment>
<accession>A0A023BC99</accession>
<dbReference type="GeneID" id="22910830"/>
<gene>
    <name evidence="1" type="ORF">GNI_015490</name>
</gene>
<dbReference type="Proteomes" id="UP000019763">
    <property type="component" value="Unassembled WGS sequence"/>
</dbReference>